<name>A0A1E7YQ75_9PROT</name>
<proteinExistence type="predicted"/>
<dbReference type="AlphaFoldDB" id="A0A1E7YQ75"/>
<organism evidence="1 2">
    <name type="scientific">Acidithiobacillus caldus</name>
    <dbReference type="NCBI Taxonomy" id="33059"/>
    <lineage>
        <taxon>Bacteria</taxon>
        <taxon>Pseudomonadati</taxon>
        <taxon>Pseudomonadota</taxon>
        <taxon>Acidithiobacillia</taxon>
        <taxon>Acidithiobacillales</taxon>
        <taxon>Acidithiobacillaceae</taxon>
        <taxon>Acidithiobacillus</taxon>
    </lineage>
</organism>
<evidence type="ECO:0000313" key="2">
    <source>
        <dbReference type="Proteomes" id="UP000175616"/>
    </source>
</evidence>
<dbReference type="Proteomes" id="UP000175616">
    <property type="component" value="Unassembled WGS sequence"/>
</dbReference>
<dbReference type="EMBL" id="LZYE01000063">
    <property type="protein sequence ID" value="OFC37894.1"/>
    <property type="molecule type" value="Genomic_DNA"/>
</dbReference>
<accession>A0A1E7YQ75</accession>
<gene>
    <name evidence="1" type="ORF">BAE27_03445</name>
</gene>
<reference evidence="1 2" key="1">
    <citation type="submission" date="2016-06" db="EMBL/GenBank/DDBJ databases">
        <title>Gene turnover analysis identifies the evolutionary adaptation of the extremophile Acidithiobacillus caldus.</title>
        <authorList>
            <person name="Zhang X."/>
        </authorList>
    </citation>
    <scope>NUCLEOTIDE SEQUENCE [LARGE SCALE GENOMIC DNA]</scope>
    <source>
        <strain evidence="1 2">DX</strain>
    </source>
</reference>
<dbReference type="RefSeq" id="WP_070114142.1">
    <property type="nucleotide sequence ID" value="NZ_LZYE01000063.1"/>
</dbReference>
<evidence type="ECO:0000313" key="1">
    <source>
        <dbReference type="EMBL" id="OFC37894.1"/>
    </source>
</evidence>
<sequence length="186" mass="21482">MQKENPRELYEEILSSTTDPEEIANVLFHTLRSSANIRTTHLEQEAVLLCGAMAAIIAYILEMDEDGSAVFEIHDLIDASKYNNLCALSKDRRLPQETRNPIERYVKTIQLHRKYREAKRIERALEGALARFYQPPPSTQEQIIAWATDQTERLLLEIQVSQTPPPPKDEHLAFLEDLEIPFGFRH</sequence>
<protein>
    <submittedName>
        <fullName evidence="1">Uncharacterized protein</fullName>
    </submittedName>
</protein>
<comment type="caution">
    <text evidence="1">The sequence shown here is derived from an EMBL/GenBank/DDBJ whole genome shotgun (WGS) entry which is preliminary data.</text>
</comment>